<protein>
    <recommendedName>
        <fullName evidence="2">Phosphofructokinase domain-containing protein</fullName>
    </recommendedName>
</protein>
<proteinExistence type="predicted"/>
<evidence type="ECO:0000313" key="1">
    <source>
        <dbReference type="EMBL" id="SVB11761.1"/>
    </source>
</evidence>
<dbReference type="Gene3D" id="3.40.50.450">
    <property type="match status" value="1"/>
</dbReference>
<feature type="non-terminal residue" evidence="1">
    <location>
        <position position="45"/>
    </location>
</feature>
<sequence length="45" mass="4700">MKIAFLTSGGLAPCLSASIAALLESYKMVNISADFVGYLNGYQGL</sequence>
<evidence type="ECO:0008006" key="2">
    <source>
        <dbReference type="Google" id="ProtNLM"/>
    </source>
</evidence>
<dbReference type="AlphaFoldDB" id="A0A382BE21"/>
<accession>A0A382BE21</accession>
<dbReference type="SUPFAM" id="SSF53784">
    <property type="entry name" value="Phosphofructokinase"/>
    <property type="match status" value="1"/>
</dbReference>
<dbReference type="EMBL" id="UINC01029291">
    <property type="protein sequence ID" value="SVB11761.1"/>
    <property type="molecule type" value="Genomic_DNA"/>
</dbReference>
<name>A0A382BE21_9ZZZZ</name>
<dbReference type="GO" id="GO:0003872">
    <property type="term" value="F:6-phosphofructokinase activity"/>
    <property type="evidence" value="ECO:0007669"/>
    <property type="project" value="InterPro"/>
</dbReference>
<gene>
    <name evidence="1" type="ORF">METZ01_LOCUS164615</name>
</gene>
<organism evidence="1">
    <name type="scientific">marine metagenome</name>
    <dbReference type="NCBI Taxonomy" id="408172"/>
    <lineage>
        <taxon>unclassified sequences</taxon>
        <taxon>metagenomes</taxon>
        <taxon>ecological metagenomes</taxon>
    </lineage>
</organism>
<reference evidence="1" key="1">
    <citation type="submission" date="2018-05" db="EMBL/GenBank/DDBJ databases">
        <authorList>
            <person name="Lanie J.A."/>
            <person name="Ng W.-L."/>
            <person name="Kazmierczak K.M."/>
            <person name="Andrzejewski T.M."/>
            <person name="Davidsen T.M."/>
            <person name="Wayne K.J."/>
            <person name="Tettelin H."/>
            <person name="Glass J.I."/>
            <person name="Rusch D."/>
            <person name="Podicherti R."/>
            <person name="Tsui H.-C.T."/>
            <person name="Winkler M.E."/>
        </authorList>
    </citation>
    <scope>NUCLEOTIDE SEQUENCE</scope>
</reference>
<dbReference type="InterPro" id="IPR035966">
    <property type="entry name" value="PKF_sf"/>
</dbReference>